<evidence type="ECO:0000256" key="2">
    <source>
        <dbReference type="ARBA" id="ARBA00022563"/>
    </source>
</evidence>
<evidence type="ECO:0000256" key="3">
    <source>
        <dbReference type="ARBA" id="ARBA00022857"/>
    </source>
</evidence>
<sequence length="172" mass="19447">MEQNVSTTNGIITFNMMAAMCHNNRGIGYQGDLPWPKLKADFEYYLKTTSTHKKDSSLMIVHVHGRKSWAGCTDFQASYGGVYHIVCSQSRDPSIKTHPNLLTVAGSVPEALEYIADLNRNGKFDSVWKWVVQAYTRSACLIRSVDESISLTCTRTFRQTHFSRLLMTTSEK</sequence>
<accession>A0A9D4LVX1</accession>
<reference evidence="6" key="1">
    <citation type="journal article" date="2019" name="bioRxiv">
        <title>The Genome of the Zebra Mussel, Dreissena polymorpha: A Resource for Invasive Species Research.</title>
        <authorList>
            <person name="McCartney M.A."/>
            <person name="Auch B."/>
            <person name="Kono T."/>
            <person name="Mallez S."/>
            <person name="Zhang Y."/>
            <person name="Obille A."/>
            <person name="Becker A."/>
            <person name="Abrahante J.E."/>
            <person name="Garbe J."/>
            <person name="Badalamenti J.P."/>
            <person name="Herman A."/>
            <person name="Mangelson H."/>
            <person name="Liachko I."/>
            <person name="Sullivan S."/>
            <person name="Sone E.D."/>
            <person name="Koren S."/>
            <person name="Silverstein K.A.T."/>
            <person name="Beckman K.B."/>
            <person name="Gohl D.M."/>
        </authorList>
    </citation>
    <scope>NUCLEOTIDE SEQUENCE</scope>
    <source>
        <strain evidence="6">Duluth1</strain>
        <tissue evidence="6">Whole animal</tissue>
    </source>
</reference>
<dbReference type="GO" id="GO:0004146">
    <property type="term" value="F:dihydrofolate reductase activity"/>
    <property type="evidence" value="ECO:0007669"/>
    <property type="project" value="UniProtKB-EC"/>
</dbReference>
<dbReference type="SUPFAM" id="SSF53597">
    <property type="entry name" value="Dihydrofolate reductase-like"/>
    <property type="match status" value="1"/>
</dbReference>
<dbReference type="InterPro" id="IPR012259">
    <property type="entry name" value="DHFR"/>
</dbReference>
<reference evidence="6" key="2">
    <citation type="submission" date="2020-11" db="EMBL/GenBank/DDBJ databases">
        <authorList>
            <person name="McCartney M.A."/>
            <person name="Auch B."/>
            <person name="Kono T."/>
            <person name="Mallez S."/>
            <person name="Becker A."/>
            <person name="Gohl D.M."/>
            <person name="Silverstein K.A.T."/>
            <person name="Koren S."/>
            <person name="Bechman K.B."/>
            <person name="Herman A."/>
            <person name="Abrahante J.E."/>
            <person name="Garbe J."/>
        </authorList>
    </citation>
    <scope>NUCLEOTIDE SEQUENCE</scope>
    <source>
        <strain evidence="6">Duluth1</strain>
        <tissue evidence="6">Whole animal</tissue>
    </source>
</reference>
<name>A0A9D4LVX1_DREPO</name>
<dbReference type="PROSITE" id="PS00075">
    <property type="entry name" value="DHFR_1"/>
    <property type="match status" value="1"/>
</dbReference>
<comment type="catalytic activity">
    <reaction evidence="5">
        <text>(6S)-5,6,7,8-tetrahydrofolate + NADP(+) = 7,8-dihydrofolate + NADPH + H(+)</text>
        <dbReference type="Rhea" id="RHEA:15009"/>
        <dbReference type="ChEBI" id="CHEBI:15378"/>
        <dbReference type="ChEBI" id="CHEBI:57451"/>
        <dbReference type="ChEBI" id="CHEBI:57453"/>
        <dbReference type="ChEBI" id="CHEBI:57783"/>
        <dbReference type="ChEBI" id="CHEBI:58349"/>
        <dbReference type="EC" id="1.5.1.3"/>
    </reaction>
</comment>
<dbReference type="Proteomes" id="UP000828390">
    <property type="component" value="Unassembled WGS sequence"/>
</dbReference>
<keyword evidence="7" id="KW-1185">Reference proteome</keyword>
<dbReference type="Gene3D" id="3.40.430.10">
    <property type="entry name" value="Dihydrofolate Reductase, subunit A"/>
    <property type="match status" value="1"/>
</dbReference>
<dbReference type="InterPro" id="IPR024072">
    <property type="entry name" value="DHFR-like_dom_sf"/>
</dbReference>
<dbReference type="PANTHER" id="PTHR48069">
    <property type="entry name" value="DIHYDROFOLATE REDUCTASE"/>
    <property type="match status" value="1"/>
</dbReference>
<dbReference type="EMBL" id="JAIWYP010000002">
    <property type="protein sequence ID" value="KAH3865673.1"/>
    <property type="molecule type" value="Genomic_DNA"/>
</dbReference>
<proteinExistence type="predicted"/>
<dbReference type="EC" id="1.5.1.3" evidence="1"/>
<keyword evidence="2" id="KW-0554">One-carbon metabolism</keyword>
<evidence type="ECO:0000256" key="5">
    <source>
        <dbReference type="ARBA" id="ARBA00048873"/>
    </source>
</evidence>
<keyword evidence="4" id="KW-0560">Oxidoreductase</keyword>
<dbReference type="PANTHER" id="PTHR48069:SF3">
    <property type="entry name" value="DIHYDROFOLATE REDUCTASE"/>
    <property type="match status" value="1"/>
</dbReference>
<evidence type="ECO:0000313" key="7">
    <source>
        <dbReference type="Proteomes" id="UP000828390"/>
    </source>
</evidence>
<dbReference type="GO" id="GO:0050661">
    <property type="term" value="F:NADP binding"/>
    <property type="evidence" value="ECO:0007669"/>
    <property type="project" value="InterPro"/>
</dbReference>
<dbReference type="GO" id="GO:0046654">
    <property type="term" value="P:tetrahydrofolate biosynthetic process"/>
    <property type="evidence" value="ECO:0007669"/>
    <property type="project" value="InterPro"/>
</dbReference>
<comment type="caution">
    <text evidence="6">The sequence shown here is derived from an EMBL/GenBank/DDBJ whole genome shotgun (WGS) entry which is preliminary data.</text>
</comment>
<organism evidence="6 7">
    <name type="scientific">Dreissena polymorpha</name>
    <name type="common">Zebra mussel</name>
    <name type="synonym">Mytilus polymorpha</name>
    <dbReference type="NCBI Taxonomy" id="45954"/>
    <lineage>
        <taxon>Eukaryota</taxon>
        <taxon>Metazoa</taxon>
        <taxon>Spiralia</taxon>
        <taxon>Lophotrochozoa</taxon>
        <taxon>Mollusca</taxon>
        <taxon>Bivalvia</taxon>
        <taxon>Autobranchia</taxon>
        <taxon>Heteroconchia</taxon>
        <taxon>Euheterodonta</taxon>
        <taxon>Imparidentia</taxon>
        <taxon>Neoheterodontei</taxon>
        <taxon>Myida</taxon>
        <taxon>Dreissenoidea</taxon>
        <taxon>Dreissenidae</taxon>
        <taxon>Dreissena</taxon>
    </lineage>
</organism>
<dbReference type="AlphaFoldDB" id="A0A9D4LVX1"/>
<evidence type="ECO:0000313" key="6">
    <source>
        <dbReference type="EMBL" id="KAH3865673.1"/>
    </source>
</evidence>
<dbReference type="GO" id="GO:0046655">
    <property type="term" value="P:folic acid metabolic process"/>
    <property type="evidence" value="ECO:0007669"/>
    <property type="project" value="TreeGrafter"/>
</dbReference>
<gene>
    <name evidence="6" type="ORF">DPMN_028715</name>
</gene>
<protein>
    <recommendedName>
        <fullName evidence="1">dihydrofolate reductase</fullName>
        <ecNumber evidence="1">1.5.1.3</ecNumber>
    </recommendedName>
</protein>
<dbReference type="GO" id="GO:0046452">
    <property type="term" value="P:dihydrofolate metabolic process"/>
    <property type="evidence" value="ECO:0007669"/>
    <property type="project" value="TreeGrafter"/>
</dbReference>
<evidence type="ECO:0000256" key="4">
    <source>
        <dbReference type="ARBA" id="ARBA00023002"/>
    </source>
</evidence>
<evidence type="ECO:0000256" key="1">
    <source>
        <dbReference type="ARBA" id="ARBA00012856"/>
    </source>
</evidence>
<dbReference type="InterPro" id="IPR017925">
    <property type="entry name" value="DHFR_CS"/>
</dbReference>
<keyword evidence="3" id="KW-0521">NADP</keyword>
<dbReference type="GO" id="GO:0005739">
    <property type="term" value="C:mitochondrion"/>
    <property type="evidence" value="ECO:0007669"/>
    <property type="project" value="TreeGrafter"/>
</dbReference>
<dbReference type="GO" id="GO:0006730">
    <property type="term" value="P:one-carbon metabolic process"/>
    <property type="evidence" value="ECO:0007669"/>
    <property type="project" value="UniProtKB-KW"/>
</dbReference>